<protein>
    <submittedName>
        <fullName evidence="1">Uncharacterized protein</fullName>
    </submittedName>
</protein>
<sequence>MDDGTDALDKA</sequence>
<name>A0A392ST35_9FABA</name>
<reference evidence="1 2" key="1">
    <citation type="journal article" date="2018" name="Front. Plant Sci.">
        <title>Red Clover (Trifolium pratense) and Zigzag Clover (T. medium) - A Picture of Genomic Similarities and Differences.</title>
        <authorList>
            <person name="Dluhosova J."/>
            <person name="Istvanek J."/>
            <person name="Nedelnik J."/>
            <person name="Repkova J."/>
        </authorList>
    </citation>
    <scope>NUCLEOTIDE SEQUENCE [LARGE SCALE GENOMIC DNA]</scope>
    <source>
        <strain evidence="2">cv. 10/8</strain>
        <tissue evidence="1">Leaf</tissue>
    </source>
</reference>
<dbReference type="EMBL" id="LXQA010437829">
    <property type="protein sequence ID" value="MCI51819.1"/>
    <property type="molecule type" value="Genomic_DNA"/>
</dbReference>
<feature type="non-terminal residue" evidence="1">
    <location>
        <position position="11"/>
    </location>
</feature>
<organism evidence="1 2">
    <name type="scientific">Trifolium medium</name>
    <dbReference type="NCBI Taxonomy" id="97028"/>
    <lineage>
        <taxon>Eukaryota</taxon>
        <taxon>Viridiplantae</taxon>
        <taxon>Streptophyta</taxon>
        <taxon>Embryophyta</taxon>
        <taxon>Tracheophyta</taxon>
        <taxon>Spermatophyta</taxon>
        <taxon>Magnoliopsida</taxon>
        <taxon>eudicotyledons</taxon>
        <taxon>Gunneridae</taxon>
        <taxon>Pentapetalae</taxon>
        <taxon>rosids</taxon>
        <taxon>fabids</taxon>
        <taxon>Fabales</taxon>
        <taxon>Fabaceae</taxon>
        <taxon>Papilionoideae</taxon>
        <taxon>50 kb inversion clade</taxon>
        <taxon>NPAAA clade</taxon>
        <taxon>Hologalegina</taxon>
        <taxon>IRL clade</taxon>
        <taxon>Trifolieae</taxon>
        <taxon>Trifolium</taxon>
    </lineage>
</organism>
<comment type="caution">
    <text evidence="1">The sequence shown here is derived from an EMBL/GenBank/DDBJ whole genome shotgun (WGS) entry which is preliminary data.</text>
</comment>
<evidence type="ECO:0000313" key="1">
    <source>
        <dbReference type="EMBL" id="MCI51819.1"/>
    </source>
</evidence>
<evidence type="ECO:0000313" key="2">
    <source>
        <dbReference type="Proteomes" id="UP000265520"/>
    </source>
</evidence>
<accession>A0A392ST35</accession>
<proteinExistence type="predicted"/>
<dbReference type="Proteomes" id="UP000265520">
    <property type="component" value="Unassembled WGS sequence"/>
</dbReference>
<keyword evidence="2" id="KW-1185">Reference proteome</keyword>